<organism evidence="2 3">
    <name type="scientific">Eucalyptus globulus</name>
    <name type="common">Tasmanian blue gum</name>
    <dbReference type="NCBI Taxonomy" id="34317"/>
    <lineage>
        <taxon>Eukaryota</taxon>
        <taxon>Viridiplantae</taxon>
        <taxon>Streptophyta</taxon>
        <taxon>Embryophyta</taxon>
        <taxon>Tracheophyta</taxon>
        <taxon>Spermatophyta</taxon>
        <taxon>Magnoliopsida</taxon>
        <taxon>eudicotyledons</taxon>
        <taxon>Gunneridae</taxon>
        <taxon>Pentapetalae</taxon>
        <taxon>rosids</taxon>
        <taxon>malvids</taxon>
        <taxon>Myrtales</taxon>
        <taxon>Myrtaceae</taxon>
        <taxon>Myrtoideae</taxon>
        <taxon>Eucalypteae</taxon>
        <taxon>Eucalyptus</taxon>
    </lineage>
</organism>
<feature type="region of interest" description="Disordered" evidence="1">
    <location>
        <begin position="1"/>
        <end position="95"/>
    </location>
</feature>
<dbReference type="Proteomes" id="UP001634007">
    <property type="component" value="Unassembled WGS sequence"/>
</dbReference>
<keyword evidence="3" id="KW-1185">Reference proteome</keyword>
<proteinExistence type="predicted"/>
<feature type="compositionally biased region" description="Low complexity" evidence="1">
    <location>
        <begin position="53"/>
        <end position="71"/>
    </location>
</feature>
<dbReference type="PANTHER" id="PTHR37250:SF1">
    <property type="entry name" value="OS05G0496000 PROTEIN"/>
    <property type="match status" value="1"/>
</dbReference>
<gene>
    <name evidence="2" type="ORF">ACJRO7_007503</name>
</gene>
<feature type="compositionally biased region" description="Basic and acidic residues" evidence="1">
    <location>
        <begin position="148"/>
        <end position="159"/>
    </location>
</feature>
<feature type="compositionally biased region" description="Basic and acidic residues" evidence="1">
    <location>
        <begin position="74"/>
        <end position="83"/>
    </location>
</feature>
<feature type="region of interest" description="Disordered" evidence="1">
    <location>
        <begin position="128"/>
        <end position="159"/>
    </location>
</feature>
<accession>A0ABD3IP95</accession>
<dbReference type="EMBL" id="JBJKBG010000011">
    <property type="protein sequence ID" value="KAL3715766.1"/>
    <property type="molecule type" value="Genomic_DNA"/>
</dbReference>
<evidence type="ECO:0000313" key="3">
    <source>
        <dbReference type="Proteomes" id="UP001634007"/>
    </source>
</evidence>
<comment type="caution">
    <text evidence="2">The sequence shown here is derived from an EMBL/GenBank/DDBJ whole genome shotgun (WGS) entry which is preliminary data.</text>
</comment>
<feature type="compositionally biased region" description="Polar residues" evidence="1">
    <location>
        <begin position="134"/>
        <end position="147"/>
    </location>
</feature>
<sequence length="236" mass="25353">MSMSGDKCPGPARATRAPPFLNLALVHRPKIPHEDKTPPRGATKPPHHLRKVASGNAAPSASSSQLLPNAQDRSCWRETVQRERGRHQGSFSSNISTSVITIEEVLHRKNDNSQMEQRVGSTQSELHVKDGSNDVHSSAGNSIPFNTKDNKEGEDATRGTRLVDIETSGDVNMEASISPDDVARAGGLGARDDISSFLPVASDSTEFEGALLKARDYEGPQGDVSRPGLGWTEGTH</sequence>
<reference evidence="2 3" key="1">
    <citation type="submission" date="2024-11" db="EMBL/GenBank/DDBJ databases">
        <title>Chromosome-level genome assembly of Eucalyptus globulus Labill. provides insights into its genome evolution.</title>
        <authorList>
            <person name="Li X."/>
        </authorList>
    </citation>
    <scope>NUCLEOTIDE SEQUENCE [LARGE SCALE GENOMIC DNA]</scope>
    <source>
        <strain evidence="2">CL2024</strain>
        <tissue evidence="2">Fresh tender leaves</tissue>
    </source>
</reference>
<dbReference type="PANTHER" id="PTHR37250">
    <property type="entry name" value="OS05G0496000 PROTEIN"/>
    <property type="match status" value="1"/>
</dbReference>
<evidence type="ECO:0000313" key="2">
    <source>
        <dbReference type="EMBL" id="KAL3715766.1"/>
    </source>
</evidence>
<dbReference type="AlphaFoldDB" id="A0ABD3IP95"/>
<feature type="region of interest" description="Disordered" evidence="1">
    <location>
        <begin position="217"/>
        <end position="236"/>
    </location>
</feature>
<protein>
    <submittedName>
        <fullName evidence="2">Uncharacterized protein</fullName>
    </submittedName>
</protein>
<evidence type="ECO:0000256" key="1">
    <source>
        <dbReference type="SAM" id="MobiDB-lite"/>
    </source>
</evidence>
<name>A0ABD3IP95_EUCGL</name>